<gene>
    <name evidence="2" type="ORF">M437DRAFT_84338</name>
</gene>
<keyword evidence="2" id="KW-0378">Hydrolase</keyword>
<dbReference type="Proteomes" id="UP000030672">
    <property type="component" value="Unassembled WGS sequence"/>
</dbReference>
<organism evidence="2 3">
    <name type="scientific">Aureobasidium melanogenum (strain CBS 110374)</name>
    <name type="common">Aureobasidium pullulans var. melanogenum</name>
    <dbReference type="NCBI Taxonomy" id="1043003"/>
    <lineage>
        <taxon>Eukaryota</taxon>
        <taxon>Fungi</taxon>
        <taxon>Dikarya</taxon>
        <taxon>Ascomycota</taxon>
        <taxon>Pezizomycotina</taxon>
        <taxon>Dothideomycetes</taxon>
        <taxon>Dothideomycetidae</taxon>
        <taxon>Dothideales</taxon>
        <taxon>Saccotheciaceae</taxon>
        <taxon>Aureobasidium</taxon>
    </lineage>
</organism>
<evidence type="ECO:0000259" key="1">
    <source>
        <dbReference type="Pfam" id="PF00561"/>
    </source>
</evidence>
<dbReference type="RefSeq" id="XP_040880337.1">
    <property type="nucleotide sequence ID" value="XM_041028085.1"/>
</dbReference>
<dbReference type="GO" id="GO:0016020">
    <property type="term" value="C:membrane"/>
    <property type="evidence" value="ECO:0007669"/>
    <property type="project" value="TreeGrafter"/>
</dbReference>
<feature type="domain" description="AB hydrolase-1" evidence="1">
    <location>
        <begin position="34"/>
        <end position="285"/>
    </location>
</feature>
<keyword evidence="3" id="KW-1185">Reference proteome</keyword>
<dbReference type="Gene3D" id="3.40.50.1820">
    <property type="entry name" value="alpha/beta hydrolase"/>
    <property type="match status" value="1"/>
</dbReference>
<dbReference type="PRINTS" id="PR00412">
    <property type="entry name" value="EPOXHYDRLASE"/>
</dbReference>
<dbReference type="PANTHER" id="PTHR43798:SF33">
    <property type="entry name" value="HYDROLASE, PUTATIVE (AFU_ORTHOLOGUE AFUA_2G14860)-RELATED"/>
    <property type="match status" value="1"/>
</dbReference>
<dbReference type="HOGENOM" id="CLU_062856_0_0_1"/>
<dbReference type="GO" id="GO:0046464">
    <property type="term" value="P:acylglycerol catabolic process"/>
    <property type="evidence" value="ECO:0007669"/>
    <property type="project" value="TreeGrafter"/>
</dbReference>
<dbReference type="AlphaFoldDB" id="A0A074VVN2"/>
<dbReference type="InterPro" id="IPR000073">
    <property type="entry name" value="AB_hydrolase_1"/>
</dbReference>
<dbReference type="GeneID" id="63921458"/>
<dbReference type="GO" id="GO:0047372">
    <property type="term" value="F:monoacylglycerol lipase activity"/>
    <property type="evidence" value="ECO:0007669"/>
    <property type="project" value="TreeGrafter"/>
</dbReference>
<reference evidence="2 3" key="1">
    <citation type="journal article" date="2014" name="BMC Genomics">
        <title>Genome sequencing of four Aureobasidium pullulans varieties: biotechnological potential, stress tolerance, and description of new species.</title>
        <authorList>
            <person name="Gostin Ar C."/>
            <person name="Ohm R.A."/>
            <person name="Kogej T."/>
            <person name="Sonjak S."/>
            <person name="Turk M."/>
            <person name="Zajc J."/>
            <person name="Zalar P."/>
            <person name="Grube M."/>
            <person name="Sun H."/>
            <person name="Han J."/>
            <person name="Sharma A."/>
            <person name="Chiniquy J."/>
            <person name="Ngan C.Y."/>
            <person name="Lipzen A."/>
            <person name="Barry K."/>
            <person name="Grigoriev I.V."/>
            <person name="Gunde-Cimerman N."/>
        </authorList>
    </citation>
    <scope>NUCLEOTIDE SEQUENCE [LARGE SCALE GENOMIC DNA]</scope>
    <source>
        <strain evidence="2 3">CBS 110374</strain>
    </source>
</reference>
<dbReference type="Pfam" id="PF00561">
    <property type="entry name" value="Abhydrolase_1"/>
    <property type="match status" value="1"/>
</dbReference>
<dbReference type="InterPro" id="IPR029058">
    <property type="entry name" value="AB_hydrolase_fold"/>
</dbReference>
<evidence type="ECO:0000313" key="3">
    <source>
        <dbReference type="Proteomes" id="UP000030672"/>
    </source>
</evidence>
<name>A0A074VVN2_AURM1</name>
<sequence length="307" mass="34279">MTITPVTTKIVQVPHLGGIDASTYMPAPYDPSKPTLVLCNSFGTSADLYRHQYQNAELNKLVNLLAIELLGHGQTRAKKTENFTYWDSAIMNLQVLDKLEIKGKVFVLGTSQGGWQTVRMTLLAPHRVAGIIPLGTSMDTENERTVKLGCWDARQNLTPTIEGWTTNEATPSFVPPEEFCHFMNATGFGKDIPTEDGEFWVKAIQKNWGGDDGRRRARMCGINLRDRDGLHGRLFDVRVPVLWLHGDQDVVYSVANAQEEIKLFVNSPDATLQVIEGGPHYLNYTRAKEVDAAVVDFLSKHIKQAKL</sequence>
<proteinExistence type="predicted"/>
<evidence type="ECO:0000313" key="2">
    <source>
        <dbReference type="EMBL" id="KEQ63314.1"/>
    </source>
</evidence>
<dbReference type="InterPro" id="IPR000639">
    <property type="entry name" value="Epox_hydrolase-like"/>
</dbReference>
<accession>A0A074VVN2</accession>
<dbReference type="EMBL" id="KL584832">
    <property type="protein sequence ID" value="KEQ63314.1"/>
    <property type="molecule type" value="Genomic_DNA"/>
</dbReference>
<dbReference type="STRING" id="1043003.A0A074VVN2"/>
<dbReference type="PANTHER" id="PTHR43798">
    <property type="entry name" value="MONOACYLGLYCEROL LIPASE"/>
    <property type="match status" value="1"/>
</dbReference>
<protein>
    <submittedName>
        <fullName evidence="2">Alpha/beta hydrolase fold family protein</fullName>
    </submittedName>
</protein>
<dbReference type="InterPro" id="IPR050266">
    <property type="entry name" value="AB_hydrolase_sf"/>
</dbReference>
<dbReference type="SUPFAM" id="SSF53474">
    <property type="entry name" value="alpha/beta-Hydrolases"/>
    <property type="match status" value="1"/>
</dbReference>